<dbReference type="AlphaFoldDB" id="A0A151WJ31"/>
<organism evidence="2 3">
    <name type="scientific">Mycetomoellerius zeteki</name>
    <dbReference type="NCBI Taxonomy" id="64791"/>
    <lineage>
        <taxon>Eukaryota</taxon>
        <taxon>Metazoa</taxon>
        <taxon>Ecdysozoa</taxon>
        <taxon>Arthropoda</taxon>
        <taxon>Hexapoda</taxon>
        <taxon>Insecta</taxon>
        <taxon>Pterygota</taxon>
        <taxon>Neoptera</taxon>
        <taxon>Endopterygota</taxon>
        <taxon>Hymenoptera</taxon>
        <taxon>Apocrita</taxon>
        <taxon>Aculeata</taxon>
        <taxon>Formicoidea</taxon>
        <taxon>Formicidae</taxon>
        <taxon>Myrmicinae</taxon>
        <taxon>Mycetomoellerius</taxon>
    </lineage>
</organism>
<name>A0A151WJ31_9HYME</name>
<accession>A0A151WJ31</accession>
<feature type="compositionally biased region" description="Basic and acidic residues" evidence="1">
    <location>
        <begin position="43"/>
        <end position="60"/>
    </location>
</feature>
<dbReference type="EMBL" id="KQ983048">
    <property type="protein sequence ID" value="KYQ47883.1"/>
    <property type="molecule type" value="Genomic_DNA"/>
</dbReference>
<dbReference type="Proteomes" id="UP000075809">
    <property type="component" value="Unassembled WGS sequence"/>
</dbReference>
<evidence type="ECO:0000313" key="3">
    <source>
        <dbReference type="Proteomes" id="UP000075809"/>
    </source>
</evidence>
<protein>
    <submittedName>
        <fullName evidence="2">Uncharacterized protein</fullName>
    </submittedName>
</protein>
<gene>
    <name evidence="2" type="ORF">ALC60_13092</name>
</gene>
<sequence>LRMDTATFEKLLNKVTPLIIKQNTHLRKSIPPAERLSLTLRHLATDKRGTESLPPEEKGDPTASRTSFAIGRRQSEGMKMPRWPTRSGRTTTPPVALGRPYWKDMSTRVSSRDLASY</sequence>
<keyword evidence="3" id="KW-1185">Reference proteome</keyword>
<feature type="non-terminal residue" evidence="2">
    <location>
        <position position="1"/>
    </location>
</feature>
<feature type="region of interest" description="Disordered" evidence="1">
    <location>
        <begin position="43"/>
        <end position="100"/>
    </location>
</feature>
<evidence type="ECO:0000256" key="1">
    <source>
        <dbReference type="SAM" id="MobiDB-lite"/>
    </source>
</evidence>
<proteinExistence type="predicted"/>
<evidence type="ECO:0000313" key="2">
    <source>
        <dbReference type="EMBL" id="KYQ47883.1"/>
    </source>
</evidence>
<reference evidence="2 3" key="1">
    <citation type="submission" date="2015-09" db="EMBL/GenBank/DDBJ databases">
        <title>Trachymyrmex zeteki WGS genome.</title>
        <authorList>
            <person name="Nygaard S."/>
            <person name="Hu H."/>
            <person name="Boomsma J."/>
            <person name="Zhang G."/>
        </authorList>
    </citation>
    <scope>NUCLEOTIDE SEQUENCE [LARGE SCALE GENOMIC DNA]</scope>
    <source>
        <strain evidence="2">Tzet28-1</strain>
        <tissue evidence="2">Whole body</tissue>
    </source>
</reference>